<dbReference type="SUPFAM" id="SSF102405">
    <property type="entry name" value="MCP/YpsA-like"/>
    <property type="match status" value="1"/>
</dbReference>
<gene>
    <name evidence="4" type="primary">dprA</name>
    <name evidence="4" type="ORF">F9B74_00675</name>
</gene>
<reference evidence="4 5" key="1">
    <citation type="submission" date="2020-02" db="EMBL/GenBank/DDBJ databases">
        <title>Pelistega sp. NLN82 were isolated from wild rodents of the Hainan Island.</title>
        <authorList>
            <person name="Niu N."/>
            <person name="Zhou J."/>
        </authorList>
    </citation>
    <scope>NUCLEOTIDE SEQUENCE [LARGE SCALE GENOMIC DNA]</scope>
    <source>
        <strain evidence="4 5">NLN82</strain>
    </source>
</reference>
<dbReference type="AlphaFoldDB" id="A0A6L9Y3Q6"/>
<feature type="domain" description="DprA winged helix" evidence="3">
    <location>
        <begin position="312"/>
        <end position="369"/>
    </location>
</feature>
<dbReference type="RefSeq" id="WP_163763650.1">
    <property type="nucleotide sequence ID" value="NZ_JAAGYR010000001.1"/>
</dbReference>
<comment type="caution">
    <text evidence="4">The sequence shown here is derived from an EMBL/GenBank/DDBJ whole genome shotgun (WGS) entry which is preliminary data.</text>
</comment>
<dbReference type="NCBIfam" id="TIGR00732">
    <property type="entry name" value="dprA"/>
    <property type="match status" value="1"/>
</dbReference>
<dbReference type="InterPro" id="IPR003488">
    <property type="entry name" value="DprA"/>
</dbReference>
<dbReference type="Proteomes" id="UP000477651">
    <property type="component" value="Unassembled WGS sequence"/>
</dbReference>
<dbReference type="GO" id="GO:0009294">
    <property type="term" value="P:DNA-mediated transformation"/>
    <property type="evidence" value="ECO:0007669"/>
    <property type="project" value="InterPro"/>
</dbReference>
<dbReference type="EMBL" id="JAAGYR010000001">
    <property type="protein sequence ID" value="NEN74846.1"/>
    <property type="molecule type" value="Genomic_DNA"/>
</dbReference>
<evidence type="ECO:0000313" key="4">
    <source>
        <dbReference type="EMBL" id="NEN74846.1"/>
    </source>
</evidence>
<feature type="domain" description="Smf/DprA SLOG" evidence="2">
    <location>
        <begin position="88"/>
        <end position="298"/>
    </location>
</feature>
<protein>
    <submittedName>
        <fullName evidence="4">DNA-protecting protein DprA</fullName>
    </submittedName>
</protein>
<dbReference type="PANTHER" id="PTHR43022:SF1">
    <property type="entry name" value="PROTEIN SMF"/>
    <property type="match status" value="1"/>
</dbReference>
<comment type="similarity">
    <text evidence="1">Belongs to the DprA/Smf family.</text>
</comment>
<evidence type="ECO:0000259" key="2">
    <source>
        <dbReference type="Pfam" id="PF02481"/>
    </source>
</evidence>
<dbReference type="PANTHER" id="PTHR43022">
    <property type="entry name" value="PROTEIN SMF"/>
    <property type="match status" value="1"/>
</dbReference>
<evidence type="ECO:0000313" key="5">
    <source>
        <dbReference type="Proteomes" id="UP000477651"/>
    </source>
</evidence>
<dbReference type="InterPro" id="IPR041614">
    <property type="entry name" value="DprA_WH"/>
</dbReference>
<dbReference type="SUPFAM" id="SSF47781">
    <property type="entry name" value="RuvA domain 2-like"/>
    <property type="match status" value="1"/>
</dbReference>
<dbReference type="InterPro" id="IPR036388">
    <property type="entry name" value="WH-like_DNA-bd_sf"/>
</dbReference>
<keyword evidence="5" id="KW-1185">Reference proteome</keyword>
<name>A0A6L9Y3Q6_9BURK</name>
<sequence length="382" mass="41653">MQNTAVLSDEELNAWLRLTLEPGVGSVTAKNLLLRFGLPQAIFEAKYMALITVVGEQLARQLSAPCSSEILAKIEQTKEWLQKKDHYLLTLADKHYPQSLLDTHDPPVVLYVDGQLAAFQKPALAIVGSRNATLGGVQNAHAFAKYLAQQGWCIISGLALGIDAAAHEGALASGQEGATIAIMGTGINRLYPAEHKNLALRIREQGALVTEFPLDTRSQAFHFPMRNRIVAGLSKGVVVVEAAQKSGSLITAQLASEMGKDVFAIPGSIHSPLSRGCHRLIRQGAKLVETGQDILEELGYPIHHKAPEPDAKLSNKEIDPINQQLLDLMGFDPTELMALQQASSLALDEIAARLLQMELDGWIIRLRDGRYQQVHLANHLLD</sequence>
<dbReference type="InterPro" id="IPR057666">
    <property type="entry name" value="DrpA_SLOG"/>
</dbReference>
<evidence type="ECO:0000256" key="1">
    <source>
        <dbReference type="ARBA" id="ARBA00006525"/>
    </source>
</evidence>
<evidence type="ECO:0000259" key="3">
    <source>
        <dbReference type="Pfam" id="PF17782"/>
    </source>
</evidence>
<organism evidence="4 5">
    <name type="scientific">Pelistega ratti</name>
    <dbReference type="NCBI Taxonomy" id="2652177"/>
    <lineage>
        <taxon>Bacteria</taxon>
        <taxon>Pseudomonadati</taxon>
        <taxon>Pseudomonadota</taxon>
        <taxon>Betaproteobacteria</taxon>
        <taxon>Burkholderiales</taxon>
        <taxon>Alcaligenaceae</taxon>
        <taxon>Pelistega</taxon>
    </lineage>
</organism>
<accession>A0A6L9Y3Q6</accession>
<dbReference type="Pfam" id="PF17782">
    <property type="entry name" value="WHD_DprA"/>
    <property type="match status" value="1"/>
</dbReference>
<dbReference type="Pfam" id="PF02481">
    <property type="entry name" value="DNA_processg_A"/>
    <property type="match status" value="1"/>
</dbReference>
<proteinExistence type="inferred from homology"/>
<dbReference type="Gene3D" id="1.10.10.10">
    <property type="entry name" value="Winged helix-like DNA-binding domain superfamily/Winged helix DNA-binding domain"/>
    <property type="match status" value="1"/>
</dbReference>
<dbReference type="InterPro" id="IPR010994">
    <property type="entry name" value="RuvA_2-like"/>
</dbReference>
<dbReference type="Gene3D" id="3.40.50.450">
    <property type="match status" value="1"/>
</dbReference>